<evidence type="ECO:0000313" key="8">
    <source>
        <dbReference type="EMBL" id="NEN51077.1"/>
    </source>
</evidence>
<keyword evidence="2" id="KW-0645">Protease</keyword>
<keyword evidence="5" id="KW-0175">Coiled coil</keyword>
<comment type="caution">
    <text evidence="8">The sequence shown here is derived from an EMBL/GenBank/DDBJ whole genome shotgun (WGS) entry which is preliminary data.</text>
</comment>
<keyword evidence="4" id="KW-0788">Thiol protease</keyword>
<organism evidence="8 9">
    <name type="scientific">Modestobacter muralis</name>
    <dbReference type="NCBI Taxonomy" id="1608614"/>
    <lineage>
        <taxon>Bacteria</taxon>
        <taxon>Bacillati</taxon>
        <taxon>Actinomycetota</taxon>
        <taxon>Actinomycetes</taxon>
        <taxon>Geodermatophilales</taxon>
        <taxon>Geodermatophilaceae</taxon>
        <taxon>Modestobacter</taxon>
    </lineage>
</organism>
<evidence type="ECO:0000256" key="5">
    <source>
        <dbReference type="SAM" id="Coils"/>
    </source>
</evidence>
<dbReference type="SUPFAM" id="SSF54001">
    <property type="entry name" value="Cysteine proteinases"/>
    <property type="match status" value="1"/>
</dbReference>
<proteinExistence type="inferred from homology"/>
<feature type="chain" id="PRO_5026704027" evidence="6">
    <location>
        <begin position="36"/>
        <end position="340"/>
    </location>
</feature>
<feature type="coiled-coil region" evidence="5">
    <location>
        <begin position="163"/>
        <end position="190"/>
    </location>
</feature>
<protein>
    <submittedName>
        <fullName evidence="8">C40 family peptidase</fullName>
    </submittedName>
</protein>
<reference evidence="8 9" key="1">
    <citation type="submission" date="2020-02" db="EMBL/GenBank/DDBJ databases">
        <title>The WGS of Modestobacter muralis DSM 100205.</title>
        <authorList>
            <person name="Jiang Z."/>
        </authorList>
    </citation>
    <scope>NUCLEOTIDE SEQUENCE [LARGE SCALE GENOMIC DNA]</scope>
    <source>
        <strain evidence="8 9">DSM 100205</strain>
    </source>
</reference>
<comment type="similarity">
    <text evidence="1">Belongs to the peptidase C40 family.</text>
</comment>
<dbReference type="PROSITE" id="PS51935">
    <property type="entry name" value="NLPC_P60"/>
    <property type="match status" value="1"/>
</dbReference>
<gene>
    <name evidence="8" type="ORF">G3R41_09010</name>
</gene>
<evidence type="ECO:0000256" key="3">
    <source>
        <dbReference type="ARBA" id="ARBA00022801"/>
    </source>
</evidence>
<evidence type="ECO:0000259" key="7">
    <source>
        <dbReference type="PROSITE" id="PS51935"/>
    </source>
</evidence>
<dbReference type="Gene3D" id="6.10.250.3150">
    <property type="match status" value="1"/>
</dbReference>
<name>A0A6P0H5M0_9ACTN</name>
<feature type="signal peptide" evidence="6">
    <location>
        <begin position="1"/>
        <end position="35"/>
    </location>
</feature>
<dbReference type="GO" id="GO:0008234">
    <property type="term" value="F:cysteine-type peptidase activity"/>
    <property type="evidence" value="ECO:0007669"/>
    <property type="project" value="UniProtKB-KW"/>
</dbReference>
<dbReference type="PANTHER" id="PTHR47053:SF1">
    <property type="entry name" value="MUREIN DD-ENDOPEPTIDASE MEPH-RELATED"/>
    <property type="match status" value="1"/>
</dbReference>
<evidence type="ECO:0000256" key="6">
    <source>
        <dbReference type="SAM" id="SignalP"/>
    </source>
</evidence>
<dbReference type="Gene3D" id="3.90.1720.10">
    <property type="entry name" value="endopeptidase domain like (from Nostoc punctiforme)"/>
    <property type="match status" value="1"/>
</dbReference>
<sequence>MHRSLTTTWRRPRACLAVGALLIAGGLLSPTAASAEPGTAAEAMEQMRQAAQDLTAVDAQIDEAEVIVAGHQEAARVAAAAAADARRALDDYEPELRAIAQSGYLAKNQSRMAAFLSSDSATDLVQRMATLDVIADHTNAVIAEVSLLKDAAAAAEAEAASAATTAEAALADLQVQQAEVQERVGQYESDFGRLSAQEQTAVTTSIAGPTLPAPDVAALPVVPGSASATAIETALAQVGDPYVWGASGPDGFDCSGLTSYAYAAAGVSLPRASRSQATMGREVSRAELQPGDLVFFYDPISHVGLYIGDGQMVHARTFGQPVAVTTVDQAGYRFARRIVG</sequence>
<accession>A0A6P0H5M0</accession>
<dbReference type="PANTHER" id="PTHR47053">
    <property type="entry name" value="MUREIN DD-ENDOPEPTIDASE MEPH-RELATED"/>
    <property type="match status" value="1"/>
</dbReference>
<dbReference type="InterPro" id="IPR000064">
    <property type="entry name" value="NLP_P60_dom"/>
</dbReference>
<evidence type="ECO:0000256" key="2">
    <source>
        <dbReference type="ARBA" id="ARBA00022670"/>
    </source>
</evidence>
<dbReference type="AlphaFoldDB" id="A0A6P0H5M0"/>
<dbReference type="InterPro" id="IPR038765">
    <property type="entry name" value="Papain-like_cys_pep_sf"/>
</dbReference>
<evidence type="ECO:0000313" key="9">
    <source>
        <dbReference type="Proteomes" id="UP000471152"/>
    </source>
</evidence>
<dbReference type="Pfam" id="PF00877">
    <property type="entry name" value="NLPC_P60"/>
    <property type="match status" value="1"/>
</dbReference>
<feature type="domain" description="NlpC/P60" evidence="7">
    <location>
        <begin position="224"/>
        <end position="340"/>
    </location>
</feature>
<dbReference type="InterPro" id="IPR051202">
    <property type="entry name" value="Peptidase_C40"/>
</dbReference>
<dbReference type="Proteomes" id="UP000471152">
    <property type="component" value="Unassembled WGS sequence"/>
</dbReference>
<keyword evidence="6" id="KW-0732">Signal</keyword>
<dbReference type="GO" id="GO:0006508">
    <property type="term" value="P:proteolysis"/>
    <property type="evidence" value="ECO:0007669"/>
    <property type="project" value="UniProtKB-KW"/>
</dbReference>
<evidence type="ECO:0000256" key="4">
    <source>
        <dbReference type="ARBA" id="ARBA00022807"/>
    </source>
</evidence>
<evidence type="ECO:0000256" key="1">
    <source>
        <dbReference type="ARBA" id="ARBA00007074"/>
    </source>
</evidence>
<dbReference type="EMBL" id="JAAGWB010000018">
    <property type="protein sequence ID" value="NEN51077.1"/>
    <property type="molecule type" value="Genomic_DNA"/>
</dbReference>
<keyword evidence="3" id="KW-0378">Hydrolase</keyword>